<evidence type="ECO:0008006" key="4">
    <source>
        <dbReference type="Google" id="ProtNLM"/>
    </source>
</evidence>
<dbReference type="EMBL" id="JMIB01000010">
    <property type="protein sequence ID" value="KDM92240.1"/>
    <property type="molecule type" value="Genomic_DNA"/>
</dbReference>
<organism evidence="2 3">
    <name type="scientific">Photobacterium galatheae</name>
    <dbReference type="NCBI Taxonomy" id="1654360"/>
    <lineage>
        <taxon>Bacteria</taxon>
        <taxon>Pseudomonadati</taxon>
        <taxon>Pseudomonadota</taxon>
        <taxon>Gammaproteobacteria</taxon>
        <taxon>Vibrionales</taxon>
        <taxon>Vibrionaceae</taxon>
        <taxon>Photobacterium</taxon>
    </lineage>
</organism>
<evidence type="ECO:0000313" key="3">
    <source>
        <dbReference type="Proteomes" id="UP000027192"/>
    </source>
</evidence>
<dbReference type="STRING" id="1654360.EA58_07045"/>
<proteinExistence type="predicted"/>
<protein>
    <recommendedName>
        <fullName evidence="4">Peptidase</fullName>
    </recommendedName>
</protein>
<name>A0A066RP71_9GAMM</name>
<keyword evidence="3" id="KW-1185">Reference proteome</keyword>
<feature type="signal peptide" evidence="1">
    <location>
        <begin position="1"/>
        <end position="19"/>
    </location>
</feature>
<dbReference type="RefSeq" id="WP_081819578.1">
    <property type="nucleotide sequence ID" value="NZ_JAGSGC010000012.1"/>
</dbReference>
<evidence type="ECO:0000256" key="1">
    <source>
        <dbReference type="SAM" id="SignalP"/>
    </source>
</evidence>
<dbReference type="PANTHER" id="PTHR38477">
    <property type="entry name" value="HYPOTHETICAL EXPORTED PROTEIN"/>
    <property type="match status" value="1"/>
</dbReference>
<dbReference type="Pfam" id="PF13645">
    <property type="entry name" value="YkuD_2"/>
    <property type="match status" value="1"/>
</dbReference>
<gene>
    <name evidence="2" type="ORF">EA58_07045</name>
</gene>
<sequence length="218" mass="24717">MKQAIYLIILIFCSLPHYASASTIQGPNKQHIQQQKNPDVLIQNVYEQAGLKGKLDYDVFKNGYNEYYNTKGRKKQLLTIIDYSKPSTEKRFFVIDLKNNLLLFHTYVTHGVNSGGVVAKHFSNIVNSRQTSLGTFLTDTTYFGGNGYSLRLNGLTKGKNDNARRRYIVVHGAPYATEDFIRRHGYLGRSWGCPALPKHLSKEIIDTIKHGSVIYARA</sequence>
<dbReference type="Proteomes" id="UP000027192">
    <property type="component" value="Unassembled WGS sequence"/>
</dbReference>
<reference evidence="2 3" key="1">
    <citation type="submission" date="2014-04" db="EMBL/GenBank/DDBJ databases">
        <title>Draft genome sequence of Photobacterium halotolerans S2753: a solonamide, ngercheumicin and holomycin producer.</title>
        <authorList>
            <person name="Machado H.R."/>
            <person name="Gram L."/>
        </authorList>
    </citation>
    <scope>NUCLEOTIDE SEQUENCE [LARGE SCALE GENOMIC DNA]</scope>
    <source>
        <strain evidence="2 3">S2753</strain>
    </source>
</reference>
<keyword evidence="1" id="KW-0732">Signal</keyword>
<dbReference type="OrthoDB" id="9815195at2"/>
<comment type="caution">
    <text evidence="2">The sequence shown here is derived from an EMBL/GenBank/DDBJ whole genome shotgun (WGS) entry which is preliminary data.</text>
</comment>
<dbReference type="InterPro" id="IPR032676">
    <property type="entry name" value="YkuD_2"/>
</dbReference>
<dbReference type="AlphaFoldDB" id="A0A066RP71"/>
<feature type="chain" id="PRO_5001625917" description="Peptidase" evidence="1">
    <location>
        <begin position="20"/>
        <end position="218"/>
    </location>
</feature>
<accession>A0A066RP71</accession>
<dbReference type="PANTHER" id="PTHR38477:SF1">
    <property type="entry name" value="MUREIN L,D-TRANSPEPTIDASE CATALYTIC DOMAIN FAMILY PROTEIN"/>
    <property type="match status" value="1"/>
</dbReference>
<evidence type="ECO:0000313" key="2">
    <source>
        <dbReference type="EMBL" id="KDM92240.1"/>
    </source>
</evidence>